<dbReference type="InterPro" id="IPR044597">
    <property type="entry name" value="SMH1-6"/>
</dbReference>
<dbReference type="CDD" id="cd11660">
    <property type="entry name" value="SANT_TRF"/>
    <property type="match status" value="1"/>
</dbReference>
<evidence type="ECO:0000256" key="3">
    <source>
        <dbReference type="ARBA" id="ARBA00022454"/>
    </source>
</evidence>
<keyword evidence="3" id="KW-0158">Chromosome</keyword>
<dbReference type="PANTHER" id="PTHR46267">
    <property type="entry name" value="SINGLE MYB HISTONE 4"/>
    <property type="match status" value="1"/>
</dbReference>
<evidence type="ECO:0000256" key="5">
    <source>
        <dbReference type="ARBA" id="ARBA00023054"/>
    </source>
</evidence>
<keyword evidence="8" id="KW-0539">Nucleus</keyword>
<dbReference type="AlphaFoldDB" id="A0A251SDU9"/>
<dbReference type="PROSITE" id="PS51294">
    <property type="entry name" value="HTH_MYB"/>
    <property type="match status" value="1"/>
</dbReference>
<dbReference type="SMART" id="SM00717">
    <property type="entry name" value="SANT"/>
    <property type="match status" value="1"/>
</dbReference>
<sequence>MGKAKKRWTSEEEAALSAGVYKYGTGKWKDILNDHQFAHCLINRSNVDLKDKWRNLGCNASNSQGSSRRHTGSRYVFIFQMYFL</sequence>
<dbReference type="Proteomes" id="UP000215914">
    <property type="component" value="Chromosome 15"/>
</dbReference>
<keyword evidence="6 13" id="KW-0238">DNA-binding</keyword>
<gene>
    <name evidence="13" type="ORF">HannXRQ_Chr15g0497061</name>
    <name evidence="12" type="ORF">HanXRQr2_Chr15g0722061</name>
</gene>
<feature type="domain" description="HTH myb-type" evidence="11">
    <location>
        <begin position="1"/>
        <end position="61"/>
    </location>
</feature>
<evidence type="ECO:0000259" key="10">
    <source>
        <dbReference type="PROSITE" id="PS50090"/>
    </source>
</evidence>
<reference evidence="12" key="3">
    <citation type="submission" date="2020-06" db="EMBL/GenBank/DDBJ databases">
        <title>Helianthus annuus Genome sequencing and assembly Release 2.</title>
        <authorList>
            <person name="Gouzy J."/>
            <person name="Langlade N."/>
            <person name="Munos S."/>
        </authorList>
    </citation>
    <scope>NUCLEOTIDE SEQUENCE</scope>
    <source>
        <tissue evidence="12">Leaves</tissue>
    </source>
</reference>
<dbReference type="GO" id="GO:0005730">
    <property type="term" value="C:nucleolus"/>
    <property type="evidence" value="ECO:0007669"/>
    <property type="project" value="UniProtKB-SubCell"/>
</dbReference>
<reference evidence="13" key="2">
    <citation type="submission" date="2017-02" db="EMBL/GenBank/DDBJ databases">
        <title>Sunflower complete genome.</title>
        <authorList>
            <person name="Langlade N."/>
            <person name="Munos S."/>
        </authorList>
    </citation>
    <scope>NUCLEOTIDE SEQUENCE [LARGE SCALE GENOMIC DNA]</scope>
    <source>
        <tissue evidence="13">Leaves</tissue>
    </source>
</reference>
<evidence type="ECO:0000256" key="6">
    <source>
        <dbReference type="ARBA" id="ARBA00023125"/>
    </source>
</evidence>
<evidence type="ECO:0000259" key="11">
    <source>
        <dbReference type="PROSITE" id="PS51294"/>
    </source>
</evidence>
<keyword evidence="5" id="KW-0175">Coiled coil</keyword>
<dbReference type="InterPro" id="IPR001005">
    <property type="entry name" value="SANT/Myb"/>
</dbReference>
<dbReference type="OMA" id="CCICAQM"/>
<name>A0A251SDU9_HELAN</name>
<proteinExistence type="predicted"/>
<evidence type="ECO:0000256" key="9">
    <source>
        <dbReference type="ARBA" id="ARBA00032813"/>
    </source>
</evidence>
<evidence type="ECO:0000313" key="14">
    <source>
        <dbReference type="Proteomes" id="UP000215914"/>
    </source>
</evidence>
<reference evidence="12 14" key="1">
    <citation type="journal article" date="2017" name="Nature">
        <title>The sunflower genome provides insights into oil metabolism, flowering and Asterid evolution.</title>
        <authorList>
            <person name="Badouin H."/>
            <person name="Gouzy J."/>
            <person name="Grassa C.J."/>
            <person name="Murat F."/>
            <person name="Staton S.E."/>
            <person name="Cottret L."/>
            <person name="Lelandais-Briere C."/>
            <person name="Owens G.L."/>
            <person name="Carrere S."/>
            <person name="Mayjonade B."/>
            <person name="Legrand L."/>
            <person name="Gill N."/>
            <person name="Kane N.C."/>
            <person name="Bowers J.E."/>
            <person name="Hubner S."/>
            <person name="Bellec A."/>
            <person name="Berard A."/>
            <person name="Berges H."/>
            <person name="Blanchet N."/>
            <person name="Boniface M.C."/>
            <person name="Brunel D."/>
            <person name="Catrice O."/>
            <person name="Chaidir N."/>
            <person name="Claudel C."/>
            <person name="Donnadieu C."/>
            <person name="Faraut T."/>
            <person name="Fievet G."/>
            <person name="Helmstetter N."/>
            <person name="King M."/>
            <person name="Knapp S.J."/>
            <person name="Lai Z."/>
            <person name="Le Paslier M.C."/>
            <person name="Lippi Y."/>
            <person name="Lorenzon L."/>
            <person name="Mandel J.R."/>
            <person name="Marage G."/>
            <person name="Marchand G."/>
            <person name="Marquand E."/>
            <person name="Bret-Mestries E."/>
            <person name="Morien E."/>
            <person name="Nambeesan S."/>
            <person name="Nguyen T."/>
            <person name="Pegot-Espagnet P."/>
            <person name="Pouilly N."/>
            <person name="Raftis F."/>
            <person name="Sallet E."/>
            <person name="Schiex T."/>
            <person name="Thomas J."/>
            <person name="Vandecasteele C."/>
            <person name="Vares D."/>
            <person name="Vear F."/>
            <person name="Vautrin S."/>
            <person name="Crespi M."/>
            <person name="Mangin B."/>
            <person name="Burke J.M."/>
            <person name="Salse J."/>
            <person name="Munos S."/>
            <person name="Vincourt P."/>
            <person name="Rieseberg L.H."/>
            <person name="Langlade N.B."/>
        </authorList>
    </citation>
    <scope>NUCLEOTIDE SEQUENCE [LARGE SCALE GENOMIC DNA]</scope>
    <source>
        <strain evidence="14">cv. SF193</strain>
        <tissue evidence="12">Leaves</tissue>
    </source>
</reference>
<dbReference type="GO" id="GO:0005694">
    <property type="term" value="C:chromosome"/>
    <property type="evidence" value="ECO:0007669"/>
    <property type="project" value="UniProtKB-SubCell"/>
</dbReference>
<dbReference type="EMBL" id="CM007904">
    <property type="protein sequence ID" value="OTF96702.1"/>
    <property type="molecule type" value="Genomic_DNA"/>
</dbReference>
<dbReference type="InParanoid" id="A0A251SDU9"/>
<dbReference type="FunFam" id="1.10.10.60:FF:000168">
    <property type="entry name" value="Telomere repeat-binding factor 1"/>
    <property type="match status" value="1"/>
</dbReference>
<evidence type="ECO:0000256" key="4">
    <source>
        <dbReference type="ARBA" id="ARBA00023015"/>
    </source>
</evidence>
<dbReference type="Pfam" id="PF00249">
    <property type="entry name" value="Myb_DNA-binding"/>
    <property type="match status" value="1"/>
</dbReference>
<dbReference type="PROSITE" id="PS50090">
    <property type="entry name" value="MYB_LIKE"/>
    <property type="match status" value="1"/>
</dbReference>
<dbReference type="EMBL" id="MNCJ02000330">
    <property type="protein sequence ID" value="KAF5766998.1"/>
    <property type="molecule type" value="Genomic_DNA"/>
</dbReference>
<dbReference type="PANTHER" id="PTHR46267:SF3">
    <property type="entry name" value="TELOMERE REPEAT-BINDING FACTOR 4-RELATED"/>
    <property type="match status" value="1"/>
</dbReference>
<dbReference type="SUPFAM" id="SSF46689">
    <property type="entry name" value="Homeodomain-like"/>
    <property type="match status" value="1"/>
</dbReference>
<dbReference type="GO" id="GO:0003691">
    <property type="term" value="F:double-stranded telomeric DNA binding"/>
    <property type="evidence" value="ECO:0007669"/>
    <property type="project" value="InterPro"/>
</dbReference>
<keyword evidence="13" id="KW-0371">Homeobox</keyword>
<evidence type="ECO:0000313" key="13">
    <source>
        <dbReference type="EMBL" id="OTF96702.1"/>
    </source>
</evidence>
<feature type="domain" description="Myb-like" evidence="10">
    <location>
        <begin position="1"/>
        <end position="57"/>
    </location>
</feature>
<keyword evidence="4" id="KW-0805">Transcription regulation</keyword>
<keyword evidence="14" id="KW-1185">Reference proteome</keyword>
<dbReference type="InterPro" id="IPR017930">
    <property type="entry name" value="Myb_dom"/>
</dbReference>
<evidence type="ECO:0000256" key="7">
    <source>
        <dbReference type="ARBA" id="ARBA00023163"/>
    </source>
</evidence>
<protein>
    <recommendedName>
        <fullName evidence="9">MYB transcription factor</fullName>
    </recommendedName>
</protein>
<organism evidence="13 14">
    <name type="scientific">Helianthus annuus</name>
    <name type="common">Common sunflower</name>
    <dbReference type="NCBI Taxonomy" id="4232"/>
    <lineage>
        <taxon>Eukaryota</taxon>
        <taxon>Viridiplantae</taxon>
        <taxon>Streptophyta</taxon>
        <taxon>Embryophyta</taxon>
        <taxon>Tracheophyta</taxon>
        <taxon>Spermatophyta</taxon>
        <taxon>Magnoliopsida</taxon>
        <taxon>eudicotyledons</taxon>
        <taxon>Gunneridae</taxon>
        <taxon>Pentapetalae</taxon>
        <taxon>asterids</taxon>
        <taxon>campanulids</taxon>
        <taxon>Asterales</taxon>
        <taxon>Asteraceae</taxon>
        <taxon>Asteroideae</taxon>
        <taxon>Heliantheae alliance</taxon>
        <taxon>Heliantheae</taxon>
        <taxon>Helianthus</taxon>
    </lineage>
</organism>
<dbReference type="Gramene" id="mRNA:HanXRQr2_Chr15g0722061">
    <property type="protein sequence ID" value="mRNA:HanXRQr2_Chr15g0722061"/>
    <property type="gene ID" value="HanXRQr2_Chr15g0722061"/>
</dbReference>
<evidence type="ECO:0000256" key="2">
    <source>
        <dbReference type="ARBA" id="ARBA00004604"/>
    </source>
</evidence>
<evidence type="ECO:0000313" key="12">
    <source>
        <dbReference type="EMBL" id="KAF5766998.1"/>
    </source>
</evidence>
<dbReference type="InterPro" id="IPR009057">
    <property type="entry name" value="Homeodomain-like_sf"/>
</dbReference>
<evidence type="ECO:0000256" key="8">
    <source>
        <dbReference type="ARBA" id="ARBA00023242"/>
    </source>
</evidence>
<dbReference type="Gene3D" id="1.10.246.220">
    <property type="match status" value="1"/>
</dbReference>
<accession>A0A251SDU9</accession>
<evidence type="ECO:0000256" key="1">
    <source>
        <dbReference type="ARBA" id="ARBA00004286"/>
    </source>
</evidence>
<keyword evidence="7" id="KW-0804">Transcription</keyword>
<comment type="subcellular location">
    <subcellularLocation>
        <location evidence="1">Chromosome</location>
    </subcellularLocation>
    <subcellularLocation>
        <location evidence="2">Nucleus</location>
        <location evidence="2">Nucleolus</location>
    </subcellularLocation>
</comment>